<protein>
    <recommendedName>
        <fullName evidence="3">PH domain-containing protein</fullName>
    </recommendedName>
</protein>
<sequence length="1448" mass="162026">MTALFTQAAKRPRPRRKGTDSTEESGVYLSTQTSQSEDVLALQVDTRDNSSRDTYVTDSESEFIEWENDINIGEDGYSTGDNIENYLENIHLQLNENGELYMGVLYVREQPGWHKRWMTITDRCLKCFKYRTDEKMLFEIPLQNAKIIPTDRKRSRMFPITLSIPRLKDAITVATTEEQSRQEWIYVINHVIRNLNDGDLSLECLEAQRKISFSTLVRSSGDHSETTSKQNKSSDVKLCDDMNAVRLDAPSDVHKRRTWHGVNEMGETYPPLRVRVTGDESPEMDSSLSPGLAEEESFKELQECLPDILQRPNTSSANRRQSAGTKSKSLSFNNELDLRMRSTSDLSAHPRIKRHGSLANSLSSKAAKVKSKISSSFFKKGKKDDRAQREAGGSTTTFSGYLSRKKGHSWKNRWCVVKDHSLQCYKDFGVGLAELELTLAGCKVTMVPEGEGERPFVFILTADKEDLQFAAENDAELEEWIMVLDSEAKWIEEQTQAALQQEDDSHLTRLSSQDTPEETRKNEGTETHPKRSGESSPRKDSKHHGLPKRNSMLGALAHKFGKGKTKHSSDAKALHDAHHGVEDGVVAVARAQGDAAEDEEDMLSEGPIMEGTLYRQVEQNWLSCSVRLSRHALYMRDESATVFKCSLANCIVLDCSDTEPLMMVVRRSAGEPVYLKANTETDFMEWKETISAAVLTPPSTTKRPLTEENSFDEDPQSKVSWRAQIGGDSFDSVFSREADRSSNAASLPSTPVSPIVMDSCPSPRPSTAGDVESVESEDDFKPKATFPIHRSRSAGGIDRLRPQSAIHSGRDRRRGSPLRRTISNALAALDLSPKKRRSKTFAGLGIAASLLFGIKHTSCLHFRNSTGMWKKRWGVLQQGKLHFFDNVDDVSPTLTIPLKECKVARVQLIGKPFAFELKIPSENMECCLATDNDLDVTKWIELLQLESCGYDSTEQSGLDLLNGIVPQLKQQSYRNESKPDVALSSKLADTKNNNNVRSASLLELRRIREAMSPDQGNLTKRTGHESSPNLNQQKATSLEEVLNLLQEQQMLQSLGQTRYVKVKKARTNWKKSAAAILKEQGSHPNSDTSDRKKESSVEEERLSEAGSDSHAKKRATSIVSLSSDISEERFTGKDALDRYERLAEEEKVKALKAETLLRKRRNSLNLEKEVLEKKIEKINEKKGTVKKLLGKEQVVADKDEIIRTQKRLKEVTVKLADVEHDIKQSKTKEAEIMGSINELKTKSARDFPVKRESVCHRATPEERRAMFKHSPQGSISSHESFDDSTDHLKSSTASLDTGLKRKGSKKQASLVALEEELKKISPMGGRKVPGRKRISFSSEGSVDDASPPSARRGLDKRDSSSSDGSLQGYERFNSFSSEAAEGRRRKLTSPSPKKTEVFNVAVDIPCRRTSSSSLADGSSYKGSDHRPSLITALSQIKDFEDFLASTKQ</sequence>
<dbReference type="PANTHER" id="PTHR12092">
    <property type="entry name" value="PLECKSTRIN"/>
    <property type="match status" value="1"/>
</dbReference>
<feature type="coiled-coil region" evidence="1">
    <location>
        <begin position="1136"/>
        <end position="1228"/>
    </location>
</feature>
<dbReference type="EMBL" id="DS469791">
    <property type="protein sequence ID" value="EDO33082.1"/>
    <property type="molecule type" value="Genomic_DNA"/>
</dbReference>
<evidence type="ECO:0000313" key="5">
    <source>
        <dbReference type="Proteomes" id="UP000001593"/>
    </source>
</evidence>
<feature type="compositionally biased region" description="Basic and acidic residues" evidence="2">
    <location>
        <begin position="1088"/>
        <end position="1110"/>
    </location>
</feature>
<feature type="compositionally biased region" description="Basic and acidic residues" evidence="2">
    <location>
        <begin position="1247"/>
        <end position="1265"/>
    </location>
</feature>
<feature type="compositionally biased region" description="Polar residues" evidence="2">
    <location>
        <begin position="741"/>
        <end position="752"/>
    </location>
</feature>
<feature type="compositionally biased region" description="Polar residues" evidence="2">
    <location>
        <begin position="1014"/>
        <end position="1034"/>
    </location>
</feature>
<dbReference type="SUPFAM" id="SSF50729">
    <property type="entry name" value="PH domain-like"/>
    <property type="match status" value="4"/>
</dbReference>
<feature type="region of interest" description="Disordered" evidence="2">
    <location>
        <begin position="1077"/>
        <end position="1116"/>
    </location>
</feature>
<dbReference type="GO" id="GO:0030036">
    <property type="term" value="P:actin cytoskeleton organization"/>
    <property type="evidence" value="ECO:0000318"/>
    <property type="project" value="GO_Central"/>
</dbReference>
<evidence type="ECO:0000259" key="3">
    <source>
        <dbReference type="PROSITE" id="PS50003"/>
    </source>
</evidence>
<feature type="region of interest" description="Disordered" evidence="2">
    <location>
        <begin position="1010"/>
        <end position="1034"/>
    </location>
</feature>
<feature type="domain" description="PH" evidence="3">
    <location>
        <begin position="606"/>
        <end position="695"/>
    </location>
</feature>
<name>A7ST79_NEMVE</name>
<dbReference type="CDD" id="cd00821">
    <property type="entry name" value="PH"/>
    <property type="match status" value="1"/>
</dbReference>
<dbReference type="SMART" id="SM00233">
    <property type="entry name" value="PH"/>
    <property type="match status" value="4"/>
</dbReference>
<feature type="region of interest" description="Disordered" evidence="2">
    <location>
        <begin position="1"/>
        <end position="35"/>
    </location>
</feature>
<organism evidence="4 5">
    <name type="scientific">Nematostella vectensis</name>
    <name type="common">Starlet sea anemone</name>
    <dbReference type="NCBI Taxonomy" id="45351"/>
    <lineage>
        <taxon>Eukaryota</taxon>
        <taxon>Metazoa</taxon>
        <taxon>Cnidaria</taxon>
        <taxon>Anthozoa</taxon>
        <taxon>Hexacorallia</taxon>
        <taxon>Actiniaria</taxon>
        <taxon>Edwardsiidae</taxon>
        <taxon>Nematostella</taxon>
    </lineage>
</organism>
<accession>A7ST79</accession>
<dbReference type="PANTHER" id="PTHR12092:SF16">
    <property type="entry name" value="PH DOMAIN-CONTAINING PROTEIN"/>
    <property type="match status" value="1"/>
</dbReference>
<feature type="compositionally biased region" description="Basic and acidic residues" evidence="2">
    <location>
        <begin position="517"/>
        <end position="539"/>
    </location>
</feature>
<keyword evidence="1" id="KW-0175">Coiled coil</keyword>
<dbReference type="InterPro" id="IPR037370">
    <property type="entry name" value="Pleckstrin"/>
</dbReference>
<feature type="region of interest" description="Disordered" evidence="2">
    <location>
        <begin position="695"/>
        <end position="718"/>
    </location>
</feature>
<feature type="region of interest" description="Disordered" evidence="2">
    <location>
        <begin position="735"/>
        <end position="780"/>
    </location>
</feature>
<dbReference type="OMA" id="FIEWEND"/>
<evidence type="ECO:0000313" key="4">
    <source>
        <dbReference type="EMBL" id="EDO33082.1"/>
    </source>
</evidence>
<proteinExistence type="predicted"/>
<feature type="region of interest" description="Disordered" evidence="2">
    <location>
        <begin position="1247"/>
        <end position="1394"/>
    </location>
</feature>
<feature type="compositionally biased region" description="Polar residues" evidence="2">
    <location>
        <begin position="311"/>
        <end position="334"/>
    </location>
</feature>
<reference evidence="4 5" key="1">
    <citation type="journal article" date="2007" name="Science">
        <title>Sea anemone genome reveals ancestral eumetazoan gene repertoire and genomic organization.</title>
        <authorList>
            <person name="Putnam N.H."/>
            <person name="Srivastava M."/>
            <person name="Hellsten U."/>
            <person name="Dirks B."/>
            <person name="Chapman J."/>
            <person name="Salamov A."/>
            <person name="Terry A."/>
            <person name="Shapiro H."/>
            <person name="Lindquist E."/>
            <person name="Kapitonov V.V."/>
            <person name="Jurka J."/>
            <person name="Genikhovich G."/>
            <person name="Grigoriev I.V."/>
            <person name="Lucas S.M."/>
            <person name="Steele R.E."/>
            <person name="Finnerty J.R."/>
            <person name="Technau U."/>
            <person name="Martindale M.Q."/>
            <person name="Rokhsar D.S."/>
        </authorList>
    </citation>
    <scope>NUCLEOTIDE SEQUENCE [LARGE SCALE GENOMIC DNA]</scope>
    <source>
        <strain evidence="5">CH2 X CH6</strain>
    </source>
</reference>
<dbReference type="Pfam" id="PF00169">
    <property type="entry name" value="PH"/>
    <property type="match status" value="3"/>
</dbReference>
<feature type="region of interest" description="Disordered" evidence="2">
    <location>
        <begin position="497"/>
        <end position="549"/>
    </location>
</feature>
<dbReference type="Gene3D" id="2.30.29.30">
    <property type="entry name" value="Pleckstrin-homology domain (PH domain)/Phosphotyrosine-binding domain (PTB)"/>
    <property type="match status" value="3"/>
</dbReference>
<keyword evidence="5" id="KW-1185">Reference proteome</keyword>
<evidence type="ECO:0000256" key="2">
    <source>
        <dbReference type="SAM" id="MobiDB-lite"/>
    </source>
</evidence>
<feature type="domain" description="PH" evidence="3">
    <location>
        <begin position="395"/>
        <end position="489"/>
    </location>
</feature>
<evidence type="ECO:0000256" key="1">
    <source>
        <dbReference type="SAM" id="Coils"/>
    </source>
</evidence>
<dbReference type="HOGENOM" id="CLU_251487_0_0_1"/>
<feature type="domain" description="PH" evidence="3">
    <location>
        <begin position="98"/>
        <end position="193"/>
    </location>
</feature>
<dbReference type="GO" id="GO:0005886">
    <property type="term" value="C:plasma membrane"/>
    <property type="evidence" value="ECO:0000318"/>
    <property type="project" value="GO_Central"/>
</dbReference>
<dbReference type="STRING" id="45351.A7ST79"/>
<gene>
    <name evidence="4" type="ORF">NEMVEDRAFT_v1g247258</name>
</gene>
<dbReference type="InterPro" id="IPR001849">
    <property type="entry name" value="PH_domain"/>
</dbReference>
<dbReference type="PROSITE" id="PS50003">
    <property type="entry name" value="PH_DOMAIN"/>
    <property type="match status" value="4"/>
</dbReference>
<feature type="domain" description="PH" evidence="3">
    <location>
        <begin position="853"/>
        <end position="948"/>
    </location>
</feature>
<dbReference type="Proteomes" id="UP000001593">
    <property type="component" value="Unassembled WGS sequence"/>
</dbReference>
<feature type="region of interest" description="Disordered" evidence="2">
    <location>
        <begin position="309"/>
        <end position="334"/>
    </location>
</feature>
<dbReference type="InterPro" id="IPR011993">
    <property type="entry name" value="PH-like_dom_sf"/>
</dbReference>
<dbReference type="InParanoid" id="A7ST79"/>
<feature type="compositionally biased region" description="Basic and acidic residues" evidence="2">
    <location>
        <begin position="1279"/>
        <end position="1289"/>
    </location>
</feature>